<dbReference type="AlphaFoldDB" id="A0A1Y0YFU3"/>
<dbReference type="EMBL" id="NILC01000014">
    <property type="protein sequence ID" value="TWL30596.1"/>
    <property type="molecule type" value="Genomic_DNA"/>
</dbReference>
<evidence type="ECO:0000313" key="4">
    <source>
        <dbReference type="Proteomes" id="UP000595038"/>
    </source>
</evidence>
<protein>
    <submittedName>
        <fullName evidence="2">Uncharacterized protein</fullName>
    </submittedName>
</protein>
<reference evidence="2 3" key="1">
    <citation type="submission" date="2019-06" db="EMBL/GenBank/DDBJ databases">
        <title>Genome sequence analysis of &gt;100 Bacillus licheniformis strains suggests intrinsic resistance to this species.</title>
        <authorList>
            <person name="Wels M."/>
            <person name="Siezen R.J."/>
            <person name="Johansen E."/>
            <person name="Stuer-Lauridsen B."/>
            <person name="Bjerre K."/>
            <person name="Nielsen B.K.K."/>
        </authorList>
    </citation>
    <scope>NUCLEOTIDE SEQUENCE [LARGE SCALE GENOMIC DNA]</scope>
    <source>
        <strain evidence="2 3">BAC-16736</strain>
    </source>
</reference>
<accession>A0A1Y0YFU3</accession>
<dbReference type="RefSeq" id="WP_003178452.1">
    <property type="nucleotide sequence ID" value="NZ_BEXU01000034.1"/>
</dbReference>
<evidence type="ECO:0000313" key="1">
    <source>
        <dbReference type="EMBL" id="QPR73146.1"/>
    </source>
</evidence>
<dbReference type="Proteomes" id="UP000435910">
    <property type="component" value="Unassembled WGS sequence"/>
</dbReference>
<proteinExistence type="predicted"/>
<sequence>MNNETYIEVNRTSQLMNKMRKFTVLIDGVEAGKIKDGGRLRIDLEPGEHEIQVKIDWCVSQALRFTLDEGEVLKFRCGSPVRGWKMFFGLFYVLADPEKYSFIELEE</sequence>
<evidence type="ECO:0000313" key="3">
    <source>
        <dbReference type="Proteomes" id="UP000435910"/>
    </source>
</evidence>
<reference evidence="1 4" key="2">
    <citation type="submission" date="2020-12" db="EMBL/GenBank/DDBJ databases">
        <title>FDA dAtabase for Regulatory Grade micrObial Sequences (FDA-ARGOS): Supporting development and validation of Infectious Disease Dx tests.</title>
        <authorList>
            <person name="Nelson B."/>
            <person name="Plummer A."/>
            <person name="Tallon L."/>
            <person name="Sadzewicz L."/>
            <person name="Zhao X."/>
            <person name="Boylan J."/>
            <person name="Ott S."/>
            <person name="Bowen H."/>
            <person name="Vavikolanu K."/>
            <person name="Mehta A."/>
            <person name="Aluvathingal J."/>
            <person name="Nadendla S."/>
            <person name="Myers T."/>
            <person name="Yan Y."/>
            <person name="Sichtig H."/>
        </authorList>
    </citation>
    <scope>NUCLEOTIDE SEQUENCE [LARGE SCALE GENOMIC DNA]</scope>
    <source>
        <strain evidence="1 4">FDAARGOS_923</strain>
    </source>
</reference>
<dbReference type="Proteomes" id="UP000595038">
    <property type="component" value="Chromosome"/>
</dbReference>
<organism evidence="2 3">
    <name type="scientific">Bacillus licheniformis</name>
    <dbReference type="NCBI Taxonomy" id="1402"/>
    <lineage>
        <taxon>Bacteria</taxon>
        <taxon>Bacillati</taxon>
        <taxon>Bacillota</taxon>
        <taxon>Bacilli</taxon>
        <taxon>Bacillales</taxon>
        <taxon>Bacillaceae</taxon>
        <taxon>Bacillus</taxon>
    </lineage>
</organism>
<dbReference type="EMBL" id="CP065647">
    <property type="protein sequence ID" value="QPR73146.1"/>
    <property type="molecule type" value="Genomic_DNA"/>
</dbReference>
<evidence type="ECO:0000313" key="2">
    <source>
        <dbReference type="EMBL" id="TWL30596.1"/>
    </source>
</evidence>
<dbReference type="GeneID" id="92858831"/>
<name>A0A1Y0YFU3_BACLI</name>
<gene>
    <name evidence="2" type="ORF">CHCC16736_1630</name>
    <name evidence="1" type="ORF">I6G80_02135</name>
</gene>